<dbReference type="InterPro" id="IPR010982">
    <property type="entry name" value="Lambda_DNA-bd_dom_sf"/>
</dbReference>
<name>A0ABW7LDA4_9BURK</name>
<sequence>RGTASKLAAFLGVSSSYLSQMASGLSAISEKRCVQIEKFSEGRLSRRDLRPDDWHLIWPELAQQKEIA</sequence>
<dbReference type="Gene3D" id="1.10.260.40">
    <property type="entry name" value="lambda repressor-like DNA-binding domains"/>
    <property type="match status" value="1"/>
</dbReference>
<accession>A0ABW7LDA4</accession>
<keyword evidence="2" id="KW-1185">Reference proteome</keyword>
<dbReference type="EMBL" id="JBIMPM010000087">
    <property type="protein sequence ID" value="MFH5256051.1"/>
    <property type="molecule type" value="Genomic_DNA"/>
</dbReference>
<evidence type="ECO:0000313" key="2">
    <source>
        <dbReference type="Proteomes" id="UP001609186"/>
    </source>
</evidence>
<dbReference type="RefSeq" id="WP_395131918.1">
    <property type="nucleotide sequence ID" value="NZ_JBIMPM010000087.1"/>
</dbReference>
<dbReference type="Pfam" id="PF15943">
    <property type="entry name" value="YdaS_toxin"/>
    <property type="match status" value="1"/>
</dbReference>
<proteinExistence type="predicted"/>
<organism evidence="1 2">
    <name type="scientific">Burkholderia semiarida</name>
    <dbReference type="NCBI Taxonomy" id="2843303"/>
    <lineage>
        <taxon>Bacteria</taxon>
        <taxon>Pseudomonadati</taxon>
        <taxon>Pseudomonadota</taxon>
        <taxon>Betaproteobacteria</taxon>
        <taxon>Burkholderiales</taxon>
        <taxon>Burkholderiaceae</taxon>
        <taxon>Burkholderia</taxon>
        <taxon>Burkholderia cepacia complex</taxon>
    </lineage>
</organism>
<reference evidence="1 2" key="1">
    <citation type="submission" date="2024-10" db="EMBL/GenBank/DDBJ databases">
        <title>Burkholderia semiarida in Mexico.</title>
        <authorList>
            <person name="Estrada P."/>
        </authorList>
    </citation>
    <scope>NUCLEOTIDE SEQUENCE [LARGE SCALE GENOMIC DNA]</scope>
    <source>
        <strain evidence="1 2">CLM7-1</strain>
    </source>
</reference>
<dbReference type="InterPro" id="IPR031856">
    <property type="entry name" value="YdaS_toxin-like"/>
</dbReference>
<evidence type="ECO:0000313" key="1">
    <source>
        <dbReference type="EMBL" id="MFH5256051.1"/>
    </source>
</evidence>
<comment type="caution">
    <text evidence="1">The sequence shown here is derived from an EMBL/GenBank/DDBJ whole genome shotgun (WGS) entry which is preliminary data.</text>
</comment>
<feature type="non-terminal residue" evidence="1">
    <location>
        <position position="1"/>
    </location>
</feature>
<protein>
    <submittedName>
        <fullName evidence="1">Transcriptional regulator</fullName>
    </submittedName>
</protein>
<dbReference type="Proteomes" id="UP001609186">
    <property type="component" value="Unassembled WGS sequence"/>
</dbReference>
<dbReference type="SUPFAM" id="SSF47413">
    <property type="entry name" value="lambda repressor-like DNA-binding domains"/>
    <property type="match status" value="1"/>
</dbReference>
<gene>
    <name evidence="1" type="ORF">ACGTRS_32955</name>
</gene>